<keyword evidence="2" id="KW-1185">Reference proteome</keyword>
<accession>A0A498D974</accession>
<evidence type="ECO:0000313" key="2">
    <source>
        <dbReference type="Proteomes" id="UP000270219"/>
    </source>
</evidence>
<sequence length="91" mass="10574">MNKTKNQAFLKLLKKFPLYGRYFSANYMRSIKKGADIAEKEILASLKDRDQPIESMARKLYEAIKIGVLHATEQMLLHGIGWVERMKDKSK</sequence>
<gene>
    <name evidence="1" type="ORF">D8M04_18865</name>
</gene>
<organism evidence="1 2">
    <name type="scientific">Oceanobacillus piezotolerans</name>
    <dbReference type="NCBI Taxonomy" id="2448030"/>
    <lineage>
        <taxon>Bacteria</taxon>
        <taxon>Bacillati</taxon>
        <taxon>Bacillota</taxon>
        <taxon>Bacilli</taxon>
        <taxon>Bacillales</taxon>
        <taxon>Bacillaceae</taxon>
        <taxon>Oceanobacillus</taxon>
    </lineage>
</organism>
<protein>
    <submittedName>
        <fullName evidence="1">Uncharacterized protein</fullName>
    </submittedName>
</protein>
<dbReference type="Proteomes" id="UP000270219">
    <property type="component" value="Unassembled WGS sequence"/>
</dbReference>
<comment type="caution">
    <text evidence="1">The sequence shown here is derived from an EMBL/GenBank/DDBJ whole genome shotgun (WGS) entry which is preliminary data.</text>
</comment>
<reference evidence="1 2" key="1">
    <citation type="submission" date="2018-10" db="EMBL/GenBank/DDBJ databases">
        <title>Oceanobacillus sp. YLB-02 draft genome.</title>
        <authorList>
            <person name="Yu L."/>
        </authorList>
    </citation>
    <scope>NUCLEOTIDE SEQUENCE [LARGE SCALE GENOMIC DNA]</scope>
    <source>
        <strain evidence="1 2">YLB-02</strain>
    </source>
</reference>
<dbReference type="AlphaFoldDB" id="A0A498D974"/>
<name>A0A498D974_9BACI</name>
<dbReference type="RefSeq" id="WP_121524960.1">
    <property type="nucleotide sequence ID" value="NZ_RCHR01000011.1"/>
</dbReference>
<proteinExistence type="predicted"/>
<evidence type="ECO:0000313" key="1">
    <source>
        <dbReference type="EMBL" id="RLL40608.1"/>
    </source>
</evidence>
<dbReference type="OrthoDB" id="2880699at2"/>
<dbReference type="EMBL" id="RCHR01000011">
    <property type="protein sequence ID" value="RLL40608.1"/>
    <property type="molecule type" value="Genomic_DNA"/>
</dbReference>